<accession>A0A8S5MH35</accession>
<proteinExistence type="predicted"/>
<name>A0A8S5MH35_9CAUD</name>
<evidence type="ECO:0000313" key="1">
    <source>
        <dbReference type="EMBL" id="DAD81520.1"/>
    </source>
</evidence>
<sequence>MEKIRIEVDKVILYYMDRVDPDGNLYRFYVYKDMASEIEYFCTEEAGNMTIPIGEGKYIEIVPREIAKIPVRGYRRLAGRWNCETCQGKGWYRLFNYFKYKPDICYVKNIGRDKNGNTRYEISLFNATMNVTRYFNLWRMKPGKHAMVTNEYRADIIKEKFDNINIVRYGSK</sequence>
<dbReference type="EMBL" id="BK014902">
    <property type="protein sequence ID" value="DAD81520.1"/>
    <property type="molecule type" value="Genomic_DNA"/>
</dbReference>
<reference evidence="1" key="1">
    <citation type="journal article" date="2021" name="Proc. Natl. Acad. Sci. U.S.A.">
        <title>A Catalog of Tens of Thousands of Viruses from Human Metagenomes Reveals Hidden Associations with Chronic Diseases.</title>
        <authorList>
            <person name="Tisza M.J."/>
            <person name="Buck C.B."/>
        </authorList>
    </citation>
    <scope>NUCLEOTIDE SEQUENCE</scope>
    <source>
        <strain evidence="1">Ct1h53</strain>
    </source>
</reference>
<protein>
    <submittedName>
        <fullName evidence="1">Uncharacterized protein</fullName>
    </submittedName>
</protein>
<organism evidence="1">
    <name type="scientific">Podoviridae sp. ct1h53</name>
    <dbReference type="NCBI Taxonomy" id="2826536"/>
    <lineage>
        <taxon>Viruses</taxon>
        <taxon>Duplodnaviria</taxon>
        <taxon>Heunggongvirae</taxon>
        <taxon>Uroviricota</taxon>
        <taxon>Caudoviricetes</taxon>
    </lineage>
</organism>